<keyword evidence="2" id="KW-0433">Leucine-rich repeat</keyword>
<feature type="domain" description="Disease resistance R13L4/SHOC-2-like LRR" evidence="7">
    <location>
        <begin position="91"/>
        <end position="196"/>
    </location>
</feature>
<proteinExistence type="predicted"/>
<organism evidence="8 9">
    <name type="scientific">Kalanchoe fedtschenkoi</name>
    <name type="common">Lavender scallops</name>
    <name type="synonym">South American air plant</name>
    <dbReference type="NCBI Taxonomy" id="63787"/>
    <lineage>
        <taxon>Eukaryota</taxon>
        <taxon>Viridiplantae</taxon>
        <taxon>Streptophyta</taxon>
        <taxon>Embryophyta</taxon>
        <taxon>Tracheophyta</taxon>
        <taxon>Spermatophyta</taxon>
        <taxon>Magnoliopsida</taxon>
        <taxon>eudicotyledons</taxon>
        <taxon>Gunneridae</taxon>
        <taxon>Pentapetalae</taxon>
        <taxon>Saxifragales</taxon>
        <taxon>Crassulaceae</taxon>
        <taxon>Kalanchoe</taxon>
    </lineage>
</organism>
<evidence type="ECO:0000256" key="2">
    <source>
        <dbReference type="ARBA" id="ARBA00022614"/>
    </source>
</evidence>
<evidence type="ECO:0000313" key="8">
    <source>
        <dbReference type="EnsemblPlants" id="Kaladp0015s0159.1.v1.1.CDS.1"/>
    </source>
</evidence>
<keyword evidence="9" id="KW-1185">Reference proteome</keyword>
<keyword evidence="3 6" id="KW-0732">Signal</keyword>
<dbReference type="GO" id="GO:0016020">
    <property type="term" value="C:membrane"/>
    <property type="evidence" value="ECO:0007669"/>
    <property type="project" value="UniProtKB-SubCell"/>
</dbReference>
<evidence type="ECO:0000256" key="4">
    <source>
        <dbReference type="ARBA" id="ARBA00022737"/>
    </source>
</evidence>
<protein>
    <recommendedName>
        <fullName evidence="7">Disease resistance R13L4/SHOC-2-like LRR domain-containing protein</fullName>
    </recommendedName>
</protein>
<evidence type="ECO:0000256" key="5">
    <source>
        <dbReference type="ARBA" id="ARBA00023136"/>
    </source>
</evidence>
<dbReference type="OMA" id="DVSACEW"/>
<dbReference type="Gene3D" id="3.80.10.10">
    <property type="entry name" value="Ribonuclease Inhibitor"/>
    <property type="match status" value="2"/>
</dbReference>
<dbReference type="Gramene" id="Kaladp0015s0159.1.v1.1">
    <property type="protein sequence ID" value="Kaladp0015s0159.1.v1.1.CDS.1"/>
    <property type="gene ID" value="Kaladp0015s0159.v1.1"/>
</dbReference>
<keyword evidence="4" id="KW-0677">Repeat</keyword>
<feature type="signal peptide" evidence="6">
    <location>
        <begin position="1"/>
        <end position="23"/>
    </location>
</feature>
<evidence type="ECO:0000256" key="1">
    <source>
        <dbReference type="ARBA" id="ARBA00004370"/>
    </source>
</evidence>
<dbReference type="SUPFAM" id="SSF52058">
    <property type="entry name" value="L domain-like"/>
    <property type="match status" value="1"/>
</dbReference>
<evidence type="ECO:0000313" key="9">
    <source>
        <dbReference type="Proteomes" id="UP000594263"/>
    </source>
</evidence>
<evidence type="ECO:0000256" key="6">
    <source>
        <dbReference type="SAM" id="SignalP"/>
    </source>
</evidence>
<feature type="chain" id="PRO_5029512522" description="Disease resistance R13L4/SHOC-2-like LRR domain-containing protein" evidence="6">
    <location>
        <begin position="24"/>
        <end position="237"/>
    </location>
</feature>
<reference evidence="8" key="1">
    <citation type="submission" date="2021-01" db="UniProtKB">
        <authorList>
            <consortium name="EnsemblPlants"/>
        </authorList>
    </citation>
    <scope>IDENTIFICATION</scope>
</reference>
<accession>A0A7N0SZL9</accession>
<evidence type="ECO:0000259" key="7">
    <source>
        <dbReference type="Pfam" id="PF23598"/>
    </source>
</evidence>
<dbReference type="InterPro" id="IPR032675">
    <property type="entry name" value="LRR_dom_sf"/>
</dbReference>
<dbReference type="EnsemblPlants" id="Kaladp0015s0159.1.v1.1">
    <property type="protein sequence ID" value="Kaladp0015s0159.1.v1.1.CDS.1"/>
    <property type="gene ID" value="Kaladp0015s0159.v1.1"/>
</dbReference>
<dbReference type="FunFam" id="3.80.10.10:FF:000400">
    <property type="entry name" value="Nuclear pore complex protein NUP107"/>
    <property type="match status" value="1"/>
</dbReference>
<dbReference type="Pfam" id="PF23598">
    <property type="entry name" value="LRR_14"/>
    <property type="match status" value="1"/>
</dbReference>
<evidence type="ECO:0000256" key="3">
    <source>
        <dbReference type="ARBA" id="ARBA00022729"/>
    </source>
</evidence>
<dbReference type="AlphaFoldDB" id="A0A7N0SZL9"/>
<keyword evidence="5" id="KW-0472">Membrane</keyword>
<sequence>MRFRFLFFFILFTFSERHISVFGSDNGEVAVLVGWVGERSDLWSSVFSEWKKDDVSACEWDYVECDEEGFVSGIDVRDVELSLPFPAGFASLQRLRSLVISGCNLSGEVPDGIGKFGALQVLDVSSNRLVGAIPAAIGRLRSLQELVLNSNQLTGRIPGEIGACVALRSLIVFDNYLSGELPMELGNLASLEVLRAGGNNDISGTIPSQIGNCPIKVPWRRNSWSRTLKGSLQQALT</sequence>
<dbReference type="Proteomes" id="UP000594263">
    <property type="component" value="Unplaced"/>
</dbReference>
<dbReference type="PANTHER" id="PTHR47988">
    <property type="entry name" value="SOMATIC EMBRYOGENESIS RECEPTOR KINASE 1"/>
    <property type="match status" value="1"/>
</dbReference>
<comment type="subcellular location">
    <subcellularLocation>
        <location evidence="1">Membrane</location>
    </subcellularLocation>
</comment>
<dbReference type="InterPro" id="IPR055414">
    <property type="entry name" value="LRR_R13L4/SHOC2-like"/>
</dbReference>
<name>A0A7N0SZL9_KALFE</name>